<dbReference type="SUPFAM" id="SSF50494">
    <property type="entry name" value="Trypsin-like serine proteases"/>
    <property type="match status" value="1"/>
</dbReference>
<dbReference type="OrthoDB" id="5121599at2"/>
<protein>
    <recommendedName>
        <fullName evidence="5">V8-like Glu-specific endopeptidase</fullName>
    </recommendedName>
</protein>
<keyword evidence="4" id="KW-1185">Reference proteome</keyword>
<dbReference type="Gene3D" id="2.40.10.10">
    <property type="entry name" value="Trypsin-like serine proteases"/>
    <property type="match status" value="2"/>
</dbReference>
<feature type="signal peptide" evidence="2">
    <location>
        <begin position="1"/>
        <end position="23"/>
    </location>
</feature>
<keyword evidence="1 2" id="KW-0732">Signal</keyword>
<dbReference type="RefSeq" id="WP_089006946.1">
    <property type="nucleotide sequence ID" value="NZ_LT607411.1"/>
</dbReference>
<gene>
    <name evidence="3" type="ORF">GA0074695_3175</name>
</gene>
<dbReference type="AlphaFoldDB" id="A0A1C4XCE7"/>
<dbReference type="InterPro" id="IPR043504">
    <property type="entry name" value="Peptidase_S1_PA_chymotrypsin"/>
</dbReference>
<dbReference type="InterPro" id="IPR050966">
    <property type="entry name" value="Glutamyl_endopeptidase"/>
</dbReference>
<evidence type="ECO:0000313" key="4">
    <source>
        <dbReference type="Proteomes" id="UP000198242"/>
    </source>
</evidence>
<dbReference type="PANTHER" id="PTHR15462">
    <property type="entry name" value="SERINE PROTEASE"/>
    <property type="match status" value="1"/>
</dbReference>
<name>A0A1C4XCE7_MICVI</name>
<accession>A0A1C4XCE7</accession>
<reference evidence="4" key="1">
    <citation type="submission" date="2016-06" db="EMBL/GenBank/DDBJ databases">
        <authorList>
            <person name="Varghese N."/>
            <person name="Submissions Spin"/>
        </authorList>
    </citation>
    <scope>NUCLEOTIDE SEQUENCE [LARGE SCALE GENOMIC DNA]</scope>
    <source>
        <strain evidence="4">DSM 43909</strain>
    </source>
</reference>
<organism evidence="3 4">
    <name type="scientific">Micromonospora viridifaciens</name>
    <dbReference type="NCBI Taxonomy" id="1881"/>
    <lineage>
        <taxon>Bacteria</taxon>
        <taxon>Bacillati</taxon>
        <taxon>Actinomycetota</taxon>
        <taxon>Actinomycetes</taxon>
        <taxon>Micromonosporales</taxon>
        <taxon>Micromonosporaceae</taxon>
        <taxon>Micromonospora</taxon>
    </lineage>
</organism>
<proteinExistence type="predicted"/>
<evidence type="ECO:0000256" key="1">
    <source>
        <dbReference type="ARBA" id="ARBA00022729"/>
    </source>
</evidence>
<dbReference type="EMBL" id="LT607411">
    <property type="protein sequence ID" value="SCF05921.1"/>
    <property type="molecule type" value="Genomic_DNA"/>
</dbReference>
<evidence type="ECO:0000313" key="3">
    <source>
        <dbReference type="EMBL" id="SCF05921.1"/>
    </source>
</evidence>
<dbReference type="Proteomes" id="UP000198242">
    <property type="component" value="Chromosome I"/>
</dbReference>
<sequence length="362" mass="38010">MSTRLLRGLAAVAVMTAATLATAGTASAVPATLAPSTSAVIGSTAQLSPEVAGTVAGDGTDARQRALAAYWTPARMKAAKPDTEIPAVKAALATRDSARGLATSVTRPQGPSVSVAPAAPAVEPKANGSASAAPDVSPQAYYPNYPVGHPVARTSGKVYFTLNGGNYVCSATVVNSEGKSEVWTAGHCLTGNRAWATNWTFVPNYNNGSAPYGYWYATQLWTTTAWFNNNNDFANDVGSAVMARSNGSRIADYLGGQGIAWNYPIGQYVYAFGYPAASPFNGEVLTAENGPTYNGGGNTIYMTNYMTGGSSGGGWLMSFDGNWGYLNGHNDFKYNTLPQYMYSPYYGNQVADLYNTVRNISS</sequence>
<dbReference type="InterPro" id="IPR009003">
    <property type="entry name" value="Peptidase_S1_PA"/>
</dbReference>
<evidence type="ECO:0008006" key="5">
    <source>
        <dbReference type="Google" id="ProtNLM"/>
    </source>
</evidence>
<evidence type="ECO:0000256" key="2">
    <source>
        <dbReference type="SAM" id="SignalP"/>
    </source>
</evidence>
<feature type="chain" id="PRO_5039360947" description="V8-like Glu-specific endopeptidase" evidence="2">
    <location>
        <begin position="24"/>
        <end position="362"/>
    </location>
</feature>